<evidence type="ECO:0000259" key="2">
    <source>
        <dbReference type="Pfam" id="PF00275"/>
    </source>
</evidence>
<feature type="domain" description="Enolpyruvate transferase" evidence="2">
    <location>
        <begin position="2"/>
        <end position="140"/>
    </location>
</feature>
<comment type="caution">
    <text evidence="4">The sequence shown here is derived from an EMBL/GenBank/DDBJ whole genome shotgun (WGS) entry which is preliminary data.</text>
</comment>
<proteinExistence type="predicted"/>
<keyword evidence="1" id="KW-0808">Transferase</keyword>
<evidence type="ECO:0000259" key="3">
    <source>
        <dbReference type="Pfam" id="PF11706"/>
    </source>
</evidence>
<dbReference type="InterPro" id="IPR013792">
    <property type="entry name" value="RNA3'P_cycl/enolpyr_Trfase_a/b"/>
</dbReference>
<dbReference type="AlphaFoldDB" id="L7ETB4"/>
<gene>
    <name evidence="4" type="ORF">STRTUCAR8_00456</name>
</gene>
<evidence type="ECO:0008006" key="6">
    <source>
        <dbReference type="Google" id="ProtNLM"/>
    </source>
</evidence>
<protein>
    <recommendedName>
        <fullName evidence="6">Zinc finger CGNR domain-containing protein</fullName>
    </recommendedName>
</protein>
<dbReference type="RefSeq" id="WP_006383493.1">
    <property type="nucleotide sequence ID" value="NZ_AEJB01000667.1"/>
</dbReference>
<dbReference type="Pfam" id="PF07336">
    <property type="entry name" value="ABATE"/>
    <property type="match status" value="1"/>
</dbReference>
<dbReference type="InterPro" id="IPR036968">
    <property type="entry name" value="Enolpyruvate_Tfrase_sf"/>
</dbReference>
<accession>L7ETB4</accession>
<dbReference type="InterPro" id="IPR023286">
    <property type="entry name" value="ABATE_dom_sf"/>
</dbReference>
<dbReference type="Pfam" id="PF00275">
    <property type="entry name" value="EPSP_synthase"/>
    <property type="match status" value="1"/>
</dbReference>
<name>L7ETB4_STRT8</name>
<dbReference type="SUPFAM" id="SSF160904">
    <property type="entry name" value="Jann2411-like"/>
    <property type="match status" value="1"/>
</dbReference>
<feature type="domain" description="Zinc finger CGNR" evidence="3">
    <location>
        <begin position="299"/>
        <end position="339"/>
    </location>
</feature>
<evidence type="ECO:0000256" key="1">
    <source>
        <dbReference type="ARBA" id="ARBA00022679"/>
    </source>
</evidence>
<dbReference type="PANTHER" id="PTHR35525:SF3">
    <property type="entry name" value="BLL6575 PROTEIN"/>
    <property type="match status" value="1"/>
</dbReference>
<dbReference type="Gene3D" id="1.10.3300.10">
    <property type="entry name" value="Jann2411-like domain"/>
    <property type="match status" value="1"/>
</dbReference>
<keyword evidence="5" id="KW-1185">Reference proteome</keyword>
<dbReference type="GO" id="GO:0016765">
    <property type="term" value="F:transferase activity, transferring alkyl or aryl (other than methyl) groups"/>
    <property type="evidence" value="ECO:0007669"/>
    <property type="project" value="InterPro"/>
</dbReference>
<dbReference type="Proteomes" id="UP000010931">
    <property type="component" value="Unassembled WGS sequence"/>
</dbReference>
<evidence type="ECO:0000313" key="4">
    <source>
        <dbReference type="EMBL" id="ELP61630.1"/>
    </source>
</evidence>
<evidence type="ECO:0000313" key="5">
    <source>
        <dbReference type="Proteomes" id="UP000010931"/>
    </source>
</evidence>
<sequence length="343" mass="36657">LPHIRMTVDMLRAVGAQVDTPESGGEPNVWRVTPGALLGRDLTIEPDLSNAQPFLAAALVTGGRVTIPDWPARTTQPGDRLREIFTEMGGSCELTEYGLEFTGSGSIHGIDVDLSEVGELTPGIAAPAMLMDAPGLSISGMRDLITNDISGDARLALDLALTVRHDGDGGIADDLSDTVGLTTWVRAHQGSLPEADSFVADEAALTAVRELRAAVRTLFARAVRPGEPSAADAARLLPLAEALRLLNAAAARTPTVPVLDWADDAEPVVRHQGVRGEAEIVAVLAQAAVGFLAGADRERLRACHAPRCVRYFLKEHPRQEWCRPSCGNRARVARHHERHKQAS</sequence>
<dbReference type="PANTHER" id="PTHR35525">
    <property type="entry name" value="BLL6575 PROTEIN"/>
    <property type="match status" value="1"/>
</dbReference>
<feature type="non-terminal residue" evidence="4">
    <location>
        <position position="1"/>
    </location>
</feature>
<reference evidence="4 5" key="1">
    <citation type="journal article" date="2011" name="Plasmid">
        <title>Streptomyces turgidiscabies Car8 contains a modular pathogenicity island that shares virulence genes with other actinobacterial plant pathogens.</title>
        <authorList>
            <person name="Huguet-Tapia J.C."/>
            <person name="Badger J.H."/>
            <person name="Loria R."/>
            <person name="Pettis G.S."/>
        </authorList>
    </citation>
    <scope>NUCLEOTIDE SEQUENCE [LARGE SCALE GENOMIC DNA]</scope>
    <source>
        <strain evidence="4 5">Car8</strain>
    </source>
</reference>
<dbReference type="InterPro" id="IPR001986">
    <property type="entry name" value="Enolpyruvate_Tfrase_dom"/>
</dbReference>
<dbReference type="PATRIC" id="fig|698760.3.peg.9426"/>
<dbReference type="Gene3D" id="3.65.10.10">
    <property type="entry name" value="Enolpyruvate transferase domain"/>
    <property type="match status" value="2"/>
</dbReference>
<dbReference type="SUPFAM" id="SSF55205">
    <property type="entry name" value="EPT/RTPC-like"/>
    <property type="match status" value="1"/>
</dbReference>
<dbReference type="Pfam" id="PF11706">
    <property type="entry name" value="zf-CGNR"/>
    <property type="match status" value="1"/>
</dbReference>
<dbReference type="STRING" id="85558.T45_05213"/>
<dbReference type="InterPro" id="IPR010852">
    <property type="entry name" value="ABATE"/>
</dbReference>
<organism evidence="4 5">
    <name type="scientific">Streptomyces turgidiscabies (strain Car8)</name>
    <dbReference type="NCBI Taxonomy" id="698760"/>
    <lineage>
        <taxon>Bacteria</taxon>
        <taxon>Bacillati</taxon>
        <taxon>Actinomycetota</taxon>
        <taxon>Actinomycetes</taxon>
        <taxon>Kitasatosporales</taxon>
        <taxon>Streptomycetaceae</taxon>
        <taxon>Streptomyces</taxon>
    </lineage>
</organism>
<dbReference type="EMBL" id="AEJB01000667">
    <property type="protein sequence ID" value="ELP61630.1"/>
    <property type="molecule type" value="Genomic_DNA"/>
</dbReference>
<dbReference type="InterPro" id="IPR021005">
    <property type="entry name" value="Znf_CGNR"/>
</dbReference>